<sequence>MKKFLSVFALLVCLGGCTSDKPVVVDEAGMTPEQQAEQKAYVEEMDGPPPS</sequence>
<keyword evidence="3" id="KW-1185">Reference proteome</keyword>
<dbReference type="Proteomes" id="UP000319908">
    <property type="component" value="Unassembled WGS sequence"/>
</dbReference>
<protein>
    <submittedName>
        <fullName evidence="2">Uncharacterized protein</fullName>
    </submittedName>
</protein>
<organism evidence="2 3">
    <name type="scientific">Allorhodopirellula heiligendammensis</name>
    <dbReference type="NCBI Taxonomy" id="2714739"/>
    <lineage>
        <taxon>Bacteria</taxon>
        <taxon>Pseudomonadati</taxon>
        <taxon>Planctomycetota</taxon>
        <taxon>Planctomycetia</taxon>
        <taxon>Pirellulales</taxon>
        <taxon>Pirellulaceae</taxon>
        <taxon>Allorhodopirellula</taxon>
    </lineage>
</organism>
<name>A0A5C6BFC1_9BACT</name>
<comment type="caution">
    <text evidence="2">The sequence shown here is derived from an EMBL/GenBank/DDBJ whole genome shotgun (WGS) entry which is preliminary data.</text>
</comment>
<dbReference type="EMBL" id="SJPU01000003">
    <property type="protein sequence ID" value="TWU10600.1"/>
    <property type="molecule type" value="Genomic_DNA"/>
</dbReference>
<dbReference type="RefSeq" id="WP_302119989.1">
    <property type="nucleotide sequence ID" value="NZ_SJPU01000003.1"/>
</dbReference>
<evidence type="ECO:0000256" key="1">
    <source>
        <dbReference type="SAM" id="MobiDB-lite"/>
    </source>
</evidence>
<gene>
    <name evidence="2" type="ORF">Poly21_45060</name>
</gene>
<evidence type="ECO:0000313" key="3">
    <source>
        <dbReference type="Proteomes" id="UP000319908"/>
    </source>
</evidence>
<dbReference type="AlphaFoldDB" id="A0A5C6BFC1"/>
<proteinExistence type="predicted"/>
<reference evidence="2 3" key="1">
    <citation type="journal article" date="2020" name="Antonie Van Leeuwenhoek">
        <title>Rhodopirellula heiligendammensis sp. nov., Rhodopirellula pilleata sp. nov., and Rhodopirellula solitaria sp. nov. isolated from natural or artificial marine surfaces in Northern Germany and California, USA, and emended description of the genus Rhodopirellula.</title>
        <authorList>
            <person name="Kallscheuer N."/>
            <person name="Wiegand S."/>
            <person name="Jogler M."/>
            <person name="Boedeker C."/>
            <person name="Peeters S.H."/>
            <person name="Rast P."/>
            <person name="Heuer A."/>
            <person name="Jetten M.S.M."/>
            <person name="Rohde M."/>
            <person name="Jogler C."/>
        </authorList>
    </citation>
    <scope>NUCLEOTIDE SEQUENCE [LARGE SCALE GENOMIC DNA]</scope>
    <source>
        <strain evidence="2 3">Poly21</strain>
    </source>
</reference>
<accession>A0A5C6BFC1</accession>
<feature type="region of interest" description="Disordered" evidence="1">
    <location>
        <begin position="30"/>
        <end position="51"/>
    </location>
</feature>
<evidence type="ECO:0000313" key="2">
    <source>
        <dbReference type="EMBL" id="TWU10600.1"/>
    </source>
</evidence>